<feature type="region of interest" description="Disordered" evidence="1">
    <location>
        <begin position="290"/>
        <end position="333"/>
    </location>
</feature>
<feature type="compositionally biased region" description="Basic and acidic residues" evidence="1">
    <location>
        <begin position="219"/>
        <end position="230"/>
    </location>
</feature>
<feature type="compositionally biased region" description="Polar residues" evidence="1">
    <location>
        <begin position="942"/>
        <end position="958"/>
    </location>
</feature>
<feature type="region of interest" description="Disordered" evidence="1">
    <location>
        <begin position="446"/>
        <end position="1089"/>
    </location>
</feature>
<feature type="compositionally biased region" description="Basic and acidic residues" evidence="1">
    <location>
        <begin position="673"/>
        <end position="707"/>
    </location>
</feature>
<gene>
    <name evidence="2" type="ORF">D6D13_03835</name>
</gene>
<feature type="compositionally biased region" description="Polar residues" evidence="1">
    <location>
        <begin position="1483"/>
        <end position="1497"/>
    </location>
</feature>
<feature type="compositionally biased region" description="Basic and acidic residues" evidence="1">
    <location>
        <begin position="724"/>
        <end position="737"/>
    </location>
</feature>
<dbReference type="PANTHER" id="PTHR28161">
    <property type="entry name" value="ATP SYNTHASE SUBUNIT F, MITOCHONDRIAL"/>
    <property type="match status" value="1"/>
</dbReference>
<dbReference type="Pfam" id="PF10791">
    <property type="entry name" value="F1F0-ATPsyn_F"/>
    <property type="match status" value="1"/>
</dbReference>
<feature type="compositionally biased region" description="Polar residues" evidence="1">
    <location>
        <begin position="306"/>
        <end position="320"/>
    </location>
</feature>
<feature type="region of interest" description="Disordered" evidence="1">
    <location>
        <begin position="1426"/>
        <end position="1524"/>
    </location>
</feature>
<dbReference type="EMBL" id="QZAS01000010">
    <property type="protein sequence ID" value="THX13366.1"/>
    <property type="molecule type" value="Genomic_DNA"/>
</dbReference>
<dbReference type="GO" id="GO:0046933">
    <property type="term" value="F:proton-transporting ATP synthase activity, rotational mechanism"/>
    <property type="evidence" value="ECO:0007669"/>
    <property type="project" value="TreeGrafter"/>
</dbReference>
<feature type="compositionally biased region" description="Polar residues" evidence="1">
    <location>
        <begin position="1450"/>
        <end position="1475"/>
    </location>
</feature>
<feature type="region of interest" description="Disordered" evidence="1">
    <location>
        <begin position="346"/>
        <end position="370"/>
    </location>
</feature>
<feature type="region of interest" description="Disordered" evidence="1">
    <location>
        <begin position="1170"/>
        <end position="1245"/>
    </location>
</feature>
<name>A0A4S9D0J6_AURPU</name>
<dbReference type="PANTHER" id="PTHR28161:SF1">
    <property type="entry name" value="ATP SYNTHASE SUBUNIT F, MITOCHONDRIAL"/>
    <property type="match status" value="1"/>
</dbReference>
<feature type="compositionally biased region" description="Basic and acidic residues" evidence="1">
    <location>
        <begin position="346"/>
        <end position="361"/>
    </location>
</feature>
<feature type="compositionally biased region" description="Polar residues" evidence="1">
    <location>
        <begin position="860"/>
        <end position="882"/>
    </location>
</feature>
<proteinExistence type="predicted"/>
<feature type="region of interest" description="Disordered" evidence="1">
    <location>
        <begin position="205"/>
        <end position="238"/>
    </location>
</feature>
<protein>
    <submittedName>
        <fullName evidence="2">Uncharacterized protein</fullName>
    </submittedName>
</protein>
<feature type="compositionally biased region" description="Low complexity" evidence="1">
    <location>
        <begin position="407"/>
        <end position="423"/>
    </location>
</feature>
<evidence type="ECO:0000256" key="1">
    <source>
        <dbReference type="SAM" id="MobiDB-lite"/>
    </source>
</evidence>
<feature type="compositionally biased region" description="Low complexity" evidence="1">
    <location>
        <begin position="742"/>
        <end position="752"/>
    </location>
</feature>
<evidence type="ECO:0000313" key="2">
    <source>
        <dbReference type="EMBL" id="THX13366.1"/>
    </source>
</evidence>
<sequence>MVSTLIPPKIASPSGLGASADAARMQRVVSFYERLPRGPAPEHKPSGLLQRYQHRYFNGKNPSAMPLVHVIGTMILLGYAQNYYFHLQRDLRSFHNSGDLTPTSISIPIPASSQPRIHQLFANQPRSHDCTPLIRRDSVMAELSPLNVVINEKSVESKSADVNASHELETAQGLHMHQTQPLPPHDDHALLLDSKLSQDHSHLNGAINRDADNATPDQHGSDTDSSRPDGPKLAVKKPLSFKPVSITKSFLAKAATTPGNTPPPVKIAEKPSPQLATLQLNAKPRLIAKTGSSGLRDVPRPHPGDGTSTPNGRTVWNKNQPAPPAPAKHYTDEELKQKYGIHLATRLESEEATEQKAKWADIDEDEEEWTPETVEWMDGTKTTISHGDAAPPQPEAKSLEKPQEELPPTASTAPTTPATSAAPVKPSMTALKRSTLAAQTRTILRPGAAQQAKQIGADGKATPDSKSPMLKNTAPAPIKSPWAPLPPVEKASPVTVNPPPAAQAGPRFTNRDPHGFDTMSQPPTREMATDTFDRSWKEGERTNRELFNSQSGRYEPAPEHRRGSRQQDQYHRQPAVLQRPTAGAGPAEPSAAFQARTNSQTEGSPWGRRRGSSVSGNMLRDRRMSSSSRVFDPAEPSPEAVPEGNGELQPSATAPEAPNHQTDGPAPSAVSIEEEREKQKKLMQEKREAAVRRRQEEEQREEAERRERIRKKMEALGMSLEKTPSQDKPEKVEKQPEAQKQADAPSATASKASPDKPPAAELAAPRKEQPRTEAHVSPIKQLSPRKEKAVEPSLSFTQNPTPITRPTHGSLSSPQLPGLQQHSPNGPTRSPYQQSSLQGMNTSSFSSPGDQKAQPARLPSISSGDSFTATPWGSTSMTSHTAPNLWGPPPSNNRHIGNGTFDAGYSSISPSSRSQHQNAPFAAPFSRPYPPRVSPNAFGQPGSAQPNPMDQQYGSLSTLDERMPEPVGASALAGASPLPEPARLAYPTPIAPPQKTTPRQQPHRDTSAWTNFSNNAQAAREEAQTAARSQDERAKPSAPQQVRHAHAHANWTVSETFKQTRRGEDRFPEDSTPTRAVPPGPHRAGAIGPIRSGPHRTHQVVPGPLSPTAQQSMHHPPPGGEQLHMAGEGIVRLPSGPSDFSRAFGSPGHVTTGVRLPPLAAYASNAQPLPLTIQPSTPGSTQQQSRFFPSALYGGSPPPEEADHPVFGGDSRHPHVNLPTPKPKVKLPPAAEVDHEQPSPVTMPRSVHSYTAGAVGARPLVQTQDWQARFNGLFGKAQVTTTTPPSPPKTPPKEQAPAPAVASVSRISSDTVIAQSATTVSLPRSSSPVSTYTKIVSKPGVDDIFDGELSFGSTPRVFLPRGVTYPEPPATVSTPVRPHSRFHKAVDPQSKRVYLFPDNATRDITVNIKLPLPWFVRKEVTLFRKNKGAQGRKNSSRPNNKNKRNASSNTVNNTPDTAAPNATSATGSKPQSVLDSTEKVTKTPLTENAVASNSNPENALKRNQWPKVPKVPRGRGRGAYRPEA</sequence>
<feature type="region of interest" description="Disordered" evidence="1">
    <location>
        <begin position="1277"/>
        <end position="1298"/>
    </location>
</feature>
<feature type="region of interest" description="Disordered" evidence="1">
    <location>
        <begin position="382"/>
        <end position="430"/>
    </location>
</feature>
<dbReference type="InterPro" id="IPR019727">
    <property type="entry name" value="ATP_synth_F0_fsu_mt_fun"/>
</dbReference>
<reference evidence="2" key="1">
    <citation type="submission" date="2018-10" db="EMBL/GenBank/DDBJ databases">
        <title>Fifty Aureobasidium pullulans genomes reveal a recombining polyextremotolerant generalist.</title>
        <authorList>
            <person name="Gostincar C."/>
            <person name="Turk M."/>
            <person name="Zajc J."/>
            <person name="Gunde-Cimerman N."/>
        </authorList>
    </citation>
    <scope>NUCLEOTIDE SEQUENCE [LARGE SCALE GENOMIC DNA]</scope>
    <source>
        <strain evidence="2">EXF-10085</strain>
    </source>
</reference>
<feature type="compositionally biased region" description="Basic and acidic residues" evidence="1">
    <location>
        <begin position="527"/>
        <end position="544"/>
    </location>
</feature>
<comment type="caution">
    <text evidence="2">The sequence shown here is derived from an EMBL/GenBank/DDBJ whole genome shotgun (WGS) entry which is preliminary data.</text>
</comment>
<feature type="compositionally biased region" description="Low complexity" evidence="1">
    <location>
        <begin position="1174"/>
        <end position="1185"/>
    </location>
</feature>
<feature type="compositionally biased region" description="Basic and acidic residues" evidence="1">
    <location>
        <begin position="764"/>
        <end position="774"/>
    </location>
</feature>
<feature type="compositionally biased region" description="Basic and acidic residues" evidence="1">
    <location>
        <begin position="1019"/>
        <end position="1035"/>
    </location>
</feature>
<feature type="compositionally biased region" description="Polar residues" evidence="1">
    <location>
        <begin position="794"/>
        <end position="849"/>
    </location>
</feature>
<organism evidence="2">
    <name type="scientific">Aureobasidium pullulans</name>
    <name type="common">Black yeast</name>
    <name type="synonym">Pullularia pullulans</name>
    <dbReference type="NCBI Taxonomy" id="5580"/>
    <lineage>
        <taxon>Eukaryota</taxon>
        <taxon>Fungi</taxon>
        <taxon>Dikarya</taxon>
        <taxon>Ascomycota</taxon>
        <taxon>Pezizomycotina</taxon>
        <taxon>Dothideomycetes</taxon>
        <taxon>Dothideomycetidae</taxon>
        <taxon>Dothideales</taxon>
        <taxon>Saccotheciaceae</taxon>
        <taxon>Aureobasidium</taxon>
    </lineage>
</organism>
<accession>A0A4S9D0J6</accession>
<feature type="region of interest" description="Disordered" evidence="1">
    <location>
        <begin position="1105"/>
        <end position="1124"/>
    </location>
</feature>
<feature type="compositionally biased region" description="Low complexity" evidence="1">
    <location>
        <begin position="1432"/>
        <end position="1449"/>
    </location>
</feature>